<reference evidence="3" key="1">
    <citation type="submission" date="2016-11" db="UniProtKB">
        <authorList>
            <consortium name="WormBaseParasite"/>
        </authorList>
    </citation>
    <scope>IDENTIFICATION</scope>
</reference>
<protein>
    <submittedName>
        <fullName evidence="3">Uncharacterized protein</fullName>
    </submittedName>
</protein>
<evidence type="ECO:0000313" key="3">
    <source>
        <dbReference type="WBParaSite" id="MhA1_Contig217.frz3.gene16"/>
    </source>
</evidence>
<sequence>MECAISKGKEKVGEENKDEKTDEYELGRGRVGQRPPTIHISNEDLIKANLEAKNGKEMKEHIKMWPNKGTNFMRASGLIESKAVEHQSGQVGETSSKRQTEHGESSGTEISKFERMIEENQGLNEEEMEEQLKALPVHNFDNFMKREIRFLL</sequence>
<dbReference type="WBParaSite" id="MhA1_Contig217.frz3.gene16">
    <property type="protein sequence ID" value="MhA1_Contig217.frz3.gene16"/>
    <property type="gene ID" value="MhA1_Contig217.frz3.gene16"/>
</dbReference>
<organism evidence="2 3">
    <name type="scientific">Meloidogyne hapla</name>
    <name type="common">Root-knot nematode worm</name>
    <dbReference type="NCBI Taxonomy" id="6305"/>
    <lineage>
        <taxon>Eukaryota</taxon>
        <taxon>Metazoa</taxon>
        <taxon>Ecdysozoa</taxon>
        <taxon>Nematoda</taxon>
        <taxon>Chromadorea</taxon>
        <taxon>Rhabditida</taxon>
        <taxon>Tylenchina</taxon>
        <taxon>Tylenchomorpha</taxon>
        <taxon>Tylenchoidea</taxon>
        <taxon>Meloidogynidae</taxon>
        <taxon>Meloidogyninae</taxon>
        <taxon>Meloidogyne</taxon>
    </lineage>
</organism>
<feature type="region of interest" description="Disordered" evidence="1">
    <location>
        <begin position="1"/>
        <end position="37"/>
    </location>
</feature>
<accession>A0A1I8BFH4</accession>
<feature type="region of interest" description="Disordered" evidence="1">
    <location>
        <begin position="84"/>
        <end position="128"/>
    </location>
</feature>
<dbReference type="AlphaFoldDB" id="A0A1I8BFH4"/>
<feature type="compositionally biased region" description="Basic and acidic residues" evidence="1">
    <location>
        <begin position="7"/>
        <end position="28"/>
    </location>
</feature>
<dbReference type="Proteomes" id="UP000095281">
    <property type="component" value="Unplaced"/>
</dbReference>
<evidence type="ECO:0000313" key="2">
    <source>
        <dbReference type="Proteomes" id="UP000095281"/>
    </source>
</evidence>
<keyword evidence="2" id="KW-1185">Reference proteome</keyword>
<feature type="compositionally biased region" description="Basic and acidic residues" evidence="1">
    <location>
        <begin position="95"/>
        <end position="104"/>
    </location>
</feature>
<evidence type="ECO:0000256" key="1">
    <source>
        <dbReference type="SAM" id="MobiDB-lite"/>
    </source>
</evidence>
<proteinExistence type="predicted"/>
<name>A0A1I8BFH4_MELHA</name>